<sequence length="376" mass="41391">MIKRMLLSAFAVLPFMVFAQESYTITGEITNVPNTAKAYLIYSDGAQRKIDSTSINQGKFTFAGVVSQPGDALLTIDHKGVGMSKLSSPDLLNLFLEGGAISIKGTDSIYNAVLSGTPLNDDRYKLNSSLAAVTAKEKAFRKKFSQATQEELNSQEFNQRLESEYNALQKEKDEAYINFIKTTPNSLLSLKTLVEIAGPVPDVALVEPLLNALSPELQEMESAKALRKQIEVGKLVMVGAIAPDFTQNDPDGNPITLSSFHGKYVLVDFWASWCAPCRQENPNIVAAYTKYKDKGFTVLGVSLDRETGRNAWLKAIKDDQLTWAQVSDLKFWNNEVAKKYGVSAIPRNFLLDPNGKIIATNIRGEELHTTLAGILN</sequence>
<dbReference type="Pfam" id="PF00578">
    <property type="entry name" value="AhpC-TSA"/>
    <property type="match status" value="1"/>
</dbReference>
<dbReference type="InterPro" id="IPR025380">
    <property type="entry name" value="DUF4369"/>
</dbReference>
<dbReference type="RefSeq" id="WP_132222875.1">
    <property type="nucleotide sequence ID" value="NZ_SMGO01000002.1"/>
</dbReference>
<dbReference type="PANTHER" id="PTHR42852">
    <property type="entry name" value="THIOL:DISULFIDE INTERCHANGE PROTEIN DSBE"/>
    <property type="match status" value="1"/>
</dbReference>
<accession>A0A4R1LTV9</accession>
<name>A0A4R1LTV9_9SPHI</name>
<evidence type="ECO:0000256" key="3">
    <source>
        <dbReference type="ARBA" id="ARBA00023157"/>
    </source>
</evidence>
<dbReference type="InterPro" id="IPR050553">
    <property type="entry name" value="Thioredoxin_ResA/DsbE_sf"/>
</dbReference>
<evidence type="ECO:0000256" key="1">
    <source>
        <dbReference type="ARBA" id="ARBA00004196"/>
    </source>
</evidence>
<evidence type="ECO:0000256" key="2">
    <source>
        <dbReference type="ARBA" id="ARBA00022748"/>
    </source>
</evidence>
<evidence type="ECO:0000313" key="7">
    <source>
        <dbReference type="EMBL" id="TCK82766.1"/>
    </source>
</evidence>
<dbReference type="Proteomes" id="UP000294616">
    <property type="component" value="Unassembled WGS sequence"/>
</dbReference>
<dbReference type="OrthoDB" id="750178at2"/>
<organism evidence="7 8">
    <name type="scientific">Albibacterium bauzanense</name>
    <dbReference type="NCBI Taxonomy" id="653929"/>
    <lineage>
        <taxon>Bacteria</taxon>
        <taxon>Pseudomonadati</taxon>
        <taxon>Bacteroidota</taxon>
        <taxon>Sphingobacteriia</taxon>
        <taxon>Sphingobacteriales</taxon>
        <taxon>Sphingobacteriaceae</taxon>
        <taxon>Albibacterium</taxon>
    </lineage>
</organism>
<dbReference type="AlphaFoldDB" id="A0A4R1LTV9"/>
<dbReference type="InterPro" id="IPR000866">
    <property type="entry name" value="AhpC/TSA"/>
</dbReference>
<proteinExistence type="predicted"/>
<comment type="caution">
    <text evidence="7">The sequence shown here is derived from an EMBL/GenBank/DDBJ whole genome shotgun (WGS) entry which is preliminary data.</text>
</comment>
<keyword evidence="5" id="KW-0732">Signal</keyword>
<reference evidence="7 8" key="1">
    <citation type="submission" date="2019-03" db="EMBL/GenBank/DDBJ databases">
        <title>Genomic Encyclopedia of Archaeal and Bacterial Type Strains, Phase II (KMG-II): from individual species to whole genera.</title>
        <authorList>
            <person name="Goeker M."/>
        </authorList>
    </citation>
    <scope>NUCLEOTIDE SEQUENCE [LARGE SCALE GENOMIC DNA]</scope>
    <source>
        <strain evidence="7 8">DSM 22554</strain>
    </source>
</reference>
<dbReference type="CDD" id="cd02966">
    <property type="entry name" value="TlpA_like_family"/>
    <property type="match status" value="1"/>
</dbReference>
<comment type="subcellular location">
    <subcellularLocation>
        <location evidence="1">Cell envelope</location>
    </subcellularLocation>
</comment>
<feature type="signal peptide" evidence="5">
    <location>
        <begin position="1"/>
        <end position="19"/>
    </location>
</feature>
<keyword evidence="8" id="KW-1185">Reference proteome</keyword>
<dbReference type="InterPro" id="IPR036249">
    <property type="entry name" value="Thioredoxin-like_sf"/>
</dbReference>
<dbReference type="Pfam" id="PF14289">
    <property type="entry name" value="DUF4369"/>
    <property type="match status" value="1"/>
</dbReference>
<keyword evidence="4" id="KW-0676">Redox-active center</keyword>
<protein>
    <submittedName>
        <fullName evidence="7">Peroxiredoxin</fullName>
    </submittedName>
</protein>
<dbReference type="PROSITE" id="PS51352">
    <property type="entry name" value="THIOREDOXIN_2"/>
    <property type="match status" value="1"/>
</dbReference>
<dbReference type="SUPFAM" id="SSF52833">
    <property type="entry name" value="Thioredoxin-like"/>
    <property type="match status" value="1"/>
</dbReference>
<dbReference type="EMBL" id="SMGO01000002">
    <property type="protein sequence ID" value="TCK82766.1"/>
    <property type="molecule type" value="Genomic_DNA"/>
</dbReference>
<dbReference type="InterPro" id="IPR017937">
    <property type="entry name" value="Thioredoxin_CS"/>
</dbReference>
<dbReference type="GO" id="GO:0016491">
    <property type="term" value="F:oxidoreductase activity"/>
    <property type="evidence" value="ECO:0007669"/>
    <property type="project" value="InterPro"/>
</dbReference>
<keyword evidence="3" id="KW-1015">Disulfide bond</keyword>
<dbReference type="Gene3D" id="3.40.30.10">
    <property type="entry name" value="Glutaredoxin"/>
    <property type="match status" value="1"/>
</dbReference>
<evidence type="ECO:0000256" key="4">
    <source>
        <dbReference type="ARBA" id="ARBA00023284"/>
    </source>
</evidence>
<feature type="chain" id="PRO_5020583826" evidence="5">
    <location>
        <begin position="20"/>
        <end position="376"/>
    </location>
</feature>
<dbReference type="GO" id="GO:0017004">
    <property type="term" value="P:cytochrome complex assembly"/>
    <property type="evidence" value="ECO:0007669"/>
    <property type="project" value="UniProtKB-KW"/>
</dbReference>
<gene>
    <name evidence="7" type="ORF">C8N28_1351</name>
</gene>
<evidence type="ECO:0000313" key="8">
    <source>
        <dbReference type="Proteomes" id="UP000294616"/>
    </source>
</evidence>
<evidence type="ECO:0000259" key="6">
    <source>
        <dbReference type="PROSITE" id="PS51352"/>
    </source>
</evidence>
<dbReference type="GO" id="GO:0030313">
    <property type="term" value="C:cell envelope"/>
    <property type="evidence" value="ECO:0007669"/>
    <property type="project" value="UniProtKB-SubCell"/>
</dbReference>
<evidence type="ECO:0000256" key="5">
    <source>
        <dbReference type="SAM" id="SignalP"/>
    </source>
</evidence>
<dbReference type="InterPro" id="IPR013766">
    <property type="entry name" value="Thioredoxin_domain"/>
</dbReference>
<dbReference type="GO" id="GO:0016209">
    <property type="term" value="F:antioxidant activity"/>
    <property type="evidence" value="ECO:0007669"/>
    <property type="project" value="InterPro"/>
</dbReference>
<dbReference type="PANTHER" id="PTHR42852:SF6">
    <property type="entry name" value="THIOL:DISULFIDE INTERCHANGE PROTEIN DSBE"/>
    <property type="match status" value="1"/>
</dbReference>
<dbReference type="PROSITE" id="PS00194">
    <property type="entry name" value="THIOREDOXIN_1"/>
    <property type="match status" value="1"/>
</dbReference>
<keyword evidence="2" id="KW-0201">Cytochrome c-type biogenesis</keyword>
<feature type="domain" description="Thioredoxin" evidence="6">
    <location>
        <begin position="236"/>
        <end position="376"/>
    </location>
</feature>